<protein>
    <submittedName>
        <fullName evidence="1">Uncharacterized protein</fullName>
    </submittedName>
</protein>
<dbReference type="AlphaFoldDB" id="A0A0F9RTF1"/>
<accession>A0A0F9RTF1</accession>
<name>A0A0F9RTF1_9ZZZZ</name>
<comment type="caution">
    <text evidence="1">The sequence shown here is derived from an EMBL/GenBank/DDBJ whole genome shotgun (WGS) entry which is preliminary data.</text>
</comment>
<dbReference type="EMBL" id="LAZR01000780">
    <property type="protein sequence ID" value="KKN58009.1"/>
    <property type="molecule type" value="Genomic_DNA"/>
</dbReference>
<reference evidence="1" key="1">
    <citation type="journal article" date="2015" name="Nature">
        <title>Complex archaea that bridge the gap between prokaryotes and eukaryotes.</title>
        <authorList>
            <person name="Spang A."/>
            <person name="Saw J.H."/>
            <person name="Jorgensen S.L."/>
            <person name="Zaremba-Niedzwiedzka K."/>
            <person name="Martijn J."/>
            <person name="Lind A.E."/>
            <person name="van Eijk R."/>
            <person name="Schleper C."/>
            <person name="Guy L."/>
            <person name="Ettema T.J."/>
        </authorList>
    </citation>
    <scope>NUCLEOTIDE SEQUENCE</scope>
</reference>
<sequence>MKSELNIAEENIEIFKNPFPDGIEGNPWTTKIREGVKGDVKESMETHKTSCERFLEFLEGDDFSPARFSGNYNSELEIIENKITDLKQAIKLYDGAGI</sequence>
<gene>
    <name evidence="1" type="ORF">LCGC14_0556670</name>
</gene>
<evidence type="ECO:0000313" key="1">
    <source>
        <dbReference type="EMBL" id="KKN58009.1"/>
    </source>
</evidence>
<proteinExistence type="predicted"/>
<organism evidence="1">
    <name type="scientific">marine sediment metagenome</name>
    <dbReference type="NCBI Taxonomy" id="412755"/>
    <lineage>
        <taxon>unclassified sequences</taxon>
        <taxon>metagenomes</taxon>
        <taxon>ecological metagenomes</taxon>
    </lineage>
</organism>